<dbReference type="Proteomes" id="UP000178951">
    <property type="component" value="Unassembled WGS sequence"/>
</dbReference>
<evidence type="ECO:0008006" key="3">
    <source>
        <dbReference type="Google" id="ProtNLM"/>
    </source>
</evidence>
<dbReference type="EMBL" id="MEUF01000074">
    <property type="protein sequence ID" value="OGC32725.1"/>
    <property type="molecule type" value="Genomic_DNA"/>
</dbReference>
<evidence type="ECO:0000313" key="1">
    <source>
        <dbReference type="EMBL" id="OGC32725.1"/>
    </source>
</evidence>
<name>A0A1F4TJ28_UNCSA</name>
<gene>
    <name evidence="1" type="ORF">A2311_00150</name>
</gene>
<sequence>MVIQFMPLLGSSQICLARPQASPCLVGVEQFPDSPAALTDLLQKEADAQILLFGYTHRAAGDRQSAPQIFAESFLQTLQVHRFTCLVLEVLPVGQTGSAIQQEIDEYNLTGAIGREMASFLPKDDPYYRLILEKAHELGIKIYAGGQSYEKLLACGRTVRRELPIVQTEISDNSLKIIRQLADQDEKVAWFGGCIHNDLAPGKANGHGSFGWRLQAQSTRQVVEIDLVIPEISQQADYYRYLPLPPNCNWQDFIPEQGVAKVLNLKSGSYLFYFPKN</sequence>
<reference evidence="1 2" key="1">
    <citation type="journal article" date="2016" name="Nat. Commun.">
        <title>Thousands of microbial genomes shed light on interconnected biogeochemical processes in an aquifer system.</title>
        <authorList>
            <person name="Anantharaman K."/>
            <person name="Brown C.T."/>
            <person name="Hug L.A."/>
            <person name="Sharon I."/>
            <person name="Castelle C.J."/>
            <person name="Probst A.J."/>
            <person name="Thomas B.C."/>
            <person name="Singh A."/>
            <person name="Wilkins M.J."/>
            <person name="Karaoz U."/>
            <person name="Brodie E.L."/>
            <person name="Williams K.H."/>
            <person name="Hubbard S.S."/>
            <person name="Banfield J.F."/>
        </authorList>
    </citation>
    <scope>NUCLEOTIDE SEQUENCE [LARGE SCALE GENOMIC DNA]</scope>
</reference>
<dbReference type="SUPFAM" id="SSF159501">
    <property type="entry name" value="EreA/ChaN-like"/>
    <property type="match status" value="1"/>
</dbReference>
<accession>A0A1F4TJ28</accession>
<proteinExistence type="predicted"/>
<protein>
    <recommendedName>
        <fullName evidence="3">Haem-binding uptake Tiki superfamily ChaN domain-containing protein</fullName>
    </recommendedName>
</protein>
<comment type="caution">
    <text evidence="1">The sequence shown here is derived from an EMBL/GenBank/DDBJ whole genome shotgun (WGS) entry which is preliminary data.</text>
</comment>
<organism evidence="1 2">
    <name type="scientific">candidate division WOR-1 bacterium RIFOXYB2_FULL_48_7</name>
    <dbReference type="NCBI Taxonomy" id="1802583"/>
    <lineage>
        <taxon>Bacteria</taxon>
        <taxon>Bacillati</taxon>
        <taxon>Saganbacteria</taxon>
    </lineage>
</organism>
<dbReference type="AlphaFoldDB" id="A0A1F4TJ28"/>
<evidence type="ECO:0000313" key="2">
    <source>
        <dbReference type="Proteomes" id="UP000178951"/>
    </source>
</evidence>